<keyword evidence="3" id="KW-1185">Reference proteome</keyword>
<gene>
    <name evidence="2" type="ORF">Cgig2_023303</name>
</gene>
<comment type="caution">
    <text evidence="2">The sequence shown here is derived from an EMBL/GenBank/DDBJ whole genome shotgun (WGS) entry which is preliminary data.</text>
</comment>
<sequence length="234" mass="25095">MTNETSKKIVLLTGNEFLSDLLRTAVDCLYSLDDFIDAGGMVQEAGRSQRQLLLLRATLASTLRMLHTCSSTSVNALPSWISKDSIHWAAEETMDPAILALSQLSNSVEARHKKRHGHGQHASPPAPEPSSPPAPTMPPVRPPQSVAPSLPTLPPPPTEAPELSPDVLPPPPKDGIGVPVGYLSPSPGYQAPPYQIHVCGYPCSDSNDCDWACALCCYRPSGNSTCCYDVPMFP</sequence>
<feature type="region of interest" description="Disordered" evidence="1">
    <location>
        <begin position="109"/>
        <end position="181"/>
    </location>
</feature>
<dbReference type="EMBL" id="JAKOGI010001074">
    <property type="protein sequence ID" value="KAJ8427927.1"/>
    <property type="molecule type" value="Genomic_DNA"/>
</dbReference>
<organism evidence="2 3">
    <name type="scientific">Carnegiea gigantea</name>
    <dbReference type="NCBI Taxonomy" id="171969"/>
    <lineage>
        <taxon>Eukaryota</taxon>
        <taxon>Viridiplantae</taxon>
        <taxon>Streptophyta</taxon>
        <taxon>Embryophyta</taxon>
        <taxon>Tracheophyta</taxon>
        <taxon>Spermatophyta</taxon>
        <taxon>Magnoliopsida</taxon>
        <taxon>eudicotyledons</taxon>
        <taxon>Gunneridae</taxon>
        <taxon>Pentapetalae</taxon>
        <taxon>Caryophyllales</taxon>
        <taxon>Cactineae</taxon>
        <taxon>Cactaceae</taxon>
        <taxon>Cactoideae</taxon>
        <taxon>Echinocereeae</taxon>
        <taxon>Carnegiea</taxon>
    </lineage>
</organism>
<reference evidence="2" key="1">
    <citation type="submission" date="2022-04" db="EMBL/GenBank/DDBJ databases">
        <title>Carnegiea gigantea Genome sequencing and assembly v2.</title>
        <authorList>
            <person name="Copetti D."/>
            <person name="Sanderson M.J."/>
            <person name="Burquez A."/>
            <person name="Wojciechowski M.F."/>
        </authorList>
    </citation>
    <scope>NUCLEOTIDE SEQUENCE</scope>
    <source>
        <strain evidence="2">SGP5-SGP5p</strain>
        <tissue evidence="2">Aerial part</tissue>
    </source>
</reference>
<name>A0A9Q1GUA6_9CARY</name>
<proteinExistence type="predicted"/>
<dbReference type="OrthoDB" id="1737714at2759"/>
<evidence type="ECO:0000256" key="1">
    <source>
        <dbReference type="SAM" id="MobiDB-lite"/>
    </source>
</evidence>
<dbReference type="Proteomes" id="UP001153076">
    <property type="component" value="Unassembled WGS sequence"/>
</dbReference>
<evidence type="ECO:0000313" key="3">
    <source>
        <dbReference type="Proteomes" id="UP001153076"/>
    </source>
</evidence>
<evidence type="ECO:0000313" key="2">
    <source>
        <dbReference type="EMBL" id="KAJ8427927.1"/>
    </source>
</evidence>
<feature type="compositionally biased region" description="Pro residues" evidence="1">
    <location>
        <begin position="124"/>
        <end position="142"/>
    </location>
</feature>
<protein>
    <submittedName>
        <fullName evidence="2">Uncharacterized protein</fullName>
    </submittedName>
</protein>
<accession>A0A9Q1GUA6</accession>
<dbReference type="AlphaFoldDB" id="A0A9Q1GUA6"/>